<comment type="caution">
    <text evidence="1">The sequence shown here is derived from an EMBL/GenBank/DDBJ whole genome shotgun (WGS) entry which is preliminary data.</text>
</comment>
<dbReference type="EMBL" id="LAZR01003679">
    <property type="protein sequence ID" value="KKN15771.1"/>
    <property type="molecule type" value="Genomic_DNA"/>
</dbReference>
<name>A0A0F9QRK7_9ZZZZ</name>
<proteinExistence type="predicted"/>
<organism evidence="1">
    <name type="scientific">marine sediment metagenome</name>
    <dbReference type="NCBI Taxonomy" id="412755"/>
    <lineage>
        <taxon>unclassified sequences</taxon>
        <taxon>metagenomes</taxon>
        <taxon>ecological metagenomes</taxon>
    </lineage>
</organism>
<dbReference type="AlphaFoldDB" id="A0A0F9QRK7"/>
<reference evidence="1" key="1">
    <citation type="journal article" date="2015" name="Nature">
        <title>Complex archaea that bridge the gap between prokaryotes and eukaryotes.</title>
        <authorList>
            <person name="Spang A."/>
            <person name="Saw J.H."/>
            <person name="Jorgensen S.L."/>
            <person name="Zaremba-Niedzwiedzka K."/>
            <person name="Martijn J."/>
            <person name="Lind A.E."/>
            <person name="van Eijk R."/>
            <person name="Schleper C."/>
            <person name="Guy L."/>
            <person name="Ettema T.J."/>
        </authorList>
    </citation>
    <scope>NUCLEOTIDE SEQUENCE</scope>
</reference>
<gene>
    <name evidence="1" type="ORF">LCGC14_0982700</name>
</gene>
<protein>
    <submittedName>
        <fullName evidence="1">Uncharacterized protein</fullName>
    </submittedName>
</protein>
<sequence length="116" mass="13933">MLVKRVIRINNPLLQSIRNNSRLILLIAINEKKREIYERRKRLLLDSEENLIPINQLGEKILFLYKKLGNEWWKLERSLKKSILICSLCSSSIKNMVYNHEKCEWFCEDCNLKLVE</sequence>
<evidence type="ECO:0000313" key="1">
    <source>
        <dbReference type="EMBL" id="KKN15771.1"/>
    </source>
</evidence>
<accession>A0A0F9QRK7</accession>